<keyword evidence="4" id="KW-0560">Oxidoreductase</keyword>
<dbReference type="PROSITE" id="PS51384">
    <property type="entry name" value="FAD_FR"/>
    <property type="match status" value="2"/>
</dbReference>
<dbReference type="InterPro" id="IPR013112">
    <property type="entry name" value="FAD-bd_8"/>
</dbReference>
<evidence type="ECO:0000313" key="9">
    <source>
        <dbReference type="EMBL" id="KAH0913731.1"/>
    </source>
</evidence>
<comment type="subcellular location">
    <subcellularLocation>
        <location evidence="1">Membrane</location>
        <topology evidence="1">Multi-pass membrane protein</topology>
    </subcellularLocation>
</comment>
<keyword evidence="3 7" id="KW-1133">Transmembrane helix</keyword>
<feature type="transmembrane region" description="Helical" evidence="7">
    <location>
        <begin position="836"/>
        <end position="856"/>
    </location>
</feature>
<dbReference type="InterPro" id="IPR013130">
    <property type="entry name" value="Fe3_Rdtase_TM_dom"/>
</dbReference>
<dbReference type="Gene3D" id="3.40.50.80">
    <property type="entry name" value="Nucleotide-binding domain of ferredoxin-NADP reductase (FNR) module"/>
    <property type="match status" value="4"/>
</dbReference>
<feature type="transmembrane region" description="Helical" evidence="7">
    <location>
        <begin position="943"/>
        <end position="962"/>
    </location>
</feature>
<keyword evidence="2 7" id="KW-0812">Transmembrane</keyword>
<dbReference type="InterPro" id="IPR013121">
    <property type="entry name" value="Fe_red_NAD-bd_6"/>
</dbReference>
<feature type="compositionally biased region" description="Polar residues" evidence="6">
    <location>
        <begin position="59"/>
        <end position="69"/>
    </location>
</feature>
<dbReference type="SUPFAM" id="SSF52343">
    <property type="entry name" value="Ferredoxin reductase-like, C-terminal NADP-linked domain"/>
    <property type="match status" value="2"/>
</dbReference>
<name>A0ABQ8CBM3_BRANA</name>
<feature type="transmembrane region" description="Helical" evidence="7">
    <location>
        <begin position="275"/>
        <end position="296"/>
    </location>
</feature>
<dbReference type="SFLD" id="SFLDG01168">
    <property type="entry name" value="Ferric_reductase_subgroup_(FRE"/>
    <property type="match status" value="2"/>
</dbReference>
<feature type="region of interest" description="Disordered" evidence="6">
    <location>
        <begin position="42"/>
        <end position="71"/>
    </location>
</feature>
<dbReference type="Pfam" id="PF01794">
    <property type="entry name" value="Ferric_reduct"/>
    <property type="match status" value="2"/>
</dbReference>
<dbReference type="Pfam" id="PF08022">
    <property type="entry name" value="FAD_binding_8"/>
    <property type="match status" value="2"/>
</dbReference>
<dbReference type="SUPFAM" id="SSF63380">
    <property type="entry name" value="Riboflavin synthase domain-like"/>
    <property type="match status" value="2"/>
</dbReference>
<evidence type="ECO:0000256" key="4">
    <source>
        <dbReference type="ARBA" id="ARBA00023002"/>
    </source>
</evidence>
<feature type="transmembrane region" description="Helical" evidence="7">
    <location>
        <begin position="1356"/>
        <end position="1376"/>
    </location>
</feature>
<evidence type="ECO:0000256" key="1">
    <source>
        <dbReference type="ARBA" id="ARBA00004141"/>
    </source>
</evidence>
<feature type="transmembrane region" description="Helical" evidence="7">
    <location>
        <begin position="1025"/>
        <end position="1045"/>
    </location>
</feature>
<feature type="transmembrane region" description="Helical" evidence="7">
    <location>
        <begin position="654"/>
        <end position="674"/>
    </location>
</feature>
<dbReference type="InterPro" id="IPR017938">
    <property type="entry name" value="Riboflavin_synthase-like_b-brl"/>
</dbReference>
<dbReference type="Pfam" id="PF08030">
    <property type="entry name" value="NAD_binding_6"/>
    <property type="match status" value="2"/>
</dbReference>
<dbReference type="PANTHER" id="PTHR11972">
    <property type="entry name" value="NADPH OXIDASE"/>
    <property type="match status" value="1"/>
</dbReference>
<feature type="transmembrane region" description="Helical" evidence="7">
    <location>
        <begin position="130"/>
        <end position="150"/>
    </location>
</feature>
<feature type="transmembrane region" description="Helical" evidence="7">
    <location>
        <begin position="316"/>
        <end position="336"/>
    </location>
</feature>
<evidence type="ECO:0000256" key="3">
    <source>
        <dbReference type="ARBA" id="ARBA00022989"/>
    </source>
</evidence>
<feature type="transmembrane region" description="Helical" evidence="7">
    <location>
        <begin position="610"/>
        <end position="634"/>
    </location>
</feature>
<evidence type="ECO:0000256" key="6">
    <source>
        <dbReference type="SAM" id="MobiDB-lite"/>
    </source>
</evidence>
<feature type="transmembrane region" description="Helical" evidence="7">
    <location>
        <begin position="982"/>
        <end position="1004"/>
    </location>
</feature>
<feature type="transmembrane region" description="Helical" evidence="7">
    <location>
        <begin position="234"/>
        <end position="254"/>
    </location>
</feature>
<gene>
    <name evidence="9" type="ORF">HID58_037052</name>
</gene>
<organism evidence="9 10">
    <name type="scientific">Brassica napus</name>
    <name type="common">Rape</name>
    <dbReference type="NCBI Taxonomy" id="3708"/>
    <lineage>
        <taxon>Eukaryota</taxon>
        <taxon>Viridiplantae</taxon>
        <taxon>Streptophyta</taxon>
        <taxon>Embryophyta</taxon>
        <taxon>Tracheophyta</taxon>
        <taxon>Spermatophyta</taxon>
        <taxon>Magnoliopsida</taxon>
        <taxon>eudicotyledons</taxon>
        <taxon>Gunneridae</taxon>
        <taxon>Pentapetalae</taxon>
        <taxon>rosids</taxon>
        <taxon>malvids</taxon>
        <taxon>Brassicales</taxon>
        <taxon>Brassicaceae</taxon>
        <taxon>Brassiceae</taxon>
        <taxon>Brassica</taxon>
    </lineage>
</organism>
<accession>A0ABQ8CBM3</accession>
<dbReference type="InterPro" id="IPR050369">
    <property type="entry name" value="RBOH/FRE"/>
</dbReference>
<dbReference type="Proteomes" id="UP000824890">
    <property type="component" value="Unassembled WGS sequence"/>
</dbReference>
<proteinExistence type="predicted"/>
<feature type="domain" description="FAD-binding FR-type" evidence="8">
    <location>
        <begin position="1096"/>
        <end position="1201"/>
    </location>
</feature>
<dbReference type="InterPro" id="IPR039261">
    <property type="entry name" value="FNR_nucleotide-bd"/>
</dbReference>
<evidence type="ECO:0000256" key="7">
    <source>
        <dbReference type="SAM" id="Phobius"/>
    </source>
</evidence>
<feature type="transmembrane region" description="Helical" evidence="7">
    <location>
        <begin position="343"/>
        <end position="360"/>
    </location>
</feature>
<feature type="transmembrane region" description="Helical" evidence="7">
    <location>
        <begin position="1057"/>
        <end position="1088"/>
    </location>
</feature>
<dbReference type="EMBL" id="JAGKQM010000009">
    <property type="protein sequence ID" value="KAH0913731.1"/>
    <property type="molecule type" value="Genomic_DNA"/>
</dbReference>
<reference evidence="9 10" key="1">
    <citation type="submission" date="2021-05" db="EMBL/GenBank/DDBJ databases">
        <title>Genome Assembly of Synthetic Allotetraploid Brassica napus Reveals Homoeologous Exchanges between Subgenomes.</title>
        <authorList>
            <person name="Davis J.T."/>
        </authorList>
    </citation>
    <scope>NUCLEOTIDE SEQUENCE [LARGE SCALE GENOMIC DNA]</scope>
    <source>
        <strain evidence="10">cv. Da-Ae</strain>
        <tissue evidence="9">Seedling</tissue>
    </source>
</reference>
<keyword evidence="10" id="KW-1185">Reference proteome</keyword>
<dbReference type="CDD" id="cd06186">
    <property type="entry name" value="NOX_Duox_like_FAD_NADP"/>
    <property type="match status" value="2"/>
</dbReference>
<feature type="transmembrane region" description="Helical" evidence="7">
    <location>
        <begin position="1314"/>
        <end position="1336"/>
    </location>
</feature>
<keyword evidence="5 7" id="KW-0472">Membrane</keyword>
<protein>
    <recommendedName>
        <fullName evidence="8">FAD-binding FR-type domain-containing protein</fullName>
    </recommendedName>
</protein>
<evidence type="ECO:0000256" key="5">
    <source>
        <dbReference type="ARBA" id="ARBA00023136"/>
    </source>
</evidence>
<feature type="transmembrane region" description="Helical" evidence="7">
    <location>
        <begin position="787"/>
        <end position="806"/>
    </location>
</feature>
<evidence type="ECO:0000256" key="2">
    <source>
        <dbReference type="ARBA" id="ARBA00022692"/>
    </source>
</evidence>
<feature type="domain" description="FAD-binding FR-type" evidence="8">
    <location>
        <begin position="387"/>
        <end position="492"/>
    </location>
</feature>
<feature type="region of interest" description="Disordered" evidence="6">
    <location>
        <begin position="690"/>
        <end position="709"/>
    </location>
</feature>
<dbReference type="SFLD" id="SFLDS00052">
    <property type="entry name" value="Ferric_Reductase_Domain"/>
    <property type="match status" value="2"/>
</dbReference>
<feature type="transmembrane region" description="Helical" evidence="7">
    <location>
        <begin position="181"/>
        <end position="204"/>
    </location>
</feature>
<evidence type="ECO:0000259" key="8">
    <source>
        <dbReference type="PROSITE" id="PS51384"/>
    </source>
</evidence>
<dbReference type="PANTHER" id="PTHR11972:SF41">
    <property type="entry name" value="FERRIC REDUCTION OXIDASE 2"/>
    <property type="match status" value="1"/>
</dbReference>
<dbReference type="InterPro" id="IPR017927">
    <property type="entry name" value="FAD-bd_FR_type"/>
</dbReference>
<comment type="caution">
    <text evidence="9">The sequence shown here is derived from an EMBL/GenBank/DDBJ whole genome shotgun (WGS) entry which is preliminary data.</text>
</comment>
<sequence length="1467" mass="165313">MRSMGRVTCMEHATSLLHLIPTQNFLFIYILSLSSYHHNKLAGQRERKKKEERKRMEITKSNNGGSSPSAGEEFKGMIKGVSKFFMMVVFLGTIMLWIMMPTLTYRNKWLPYMRLKFGASTYFGSSGTTLFMYMFPMVVVACLGCVYLHFKKRKNPHHIVRETNGGVLSALRKPMLVKGPLGIVSATEIMFLAMFVALLLWSFITYLRNNFATITPRSAAAHGESLWQAKLESAALRIGLIGNICLAFLFLPVARGSSLLPAVGLTSESSIKYHIWLGHMVLAIFTVHGLCYVIYWVSMHETSQMLMWDTKDISNLAGEISLVAGLLMWATTFPAIRRRFFEVFFYTHYLYIVFMLFFVLHVGITFSFIALPGFYIFMVDRFLRFLQSRDNIRVLSARILPSHTIELTFSKNPSLVYSPTSILFVNIPSISKLQWHPFTITSSSKLEPEKLSVVIKSEGKWSTKLYQRLSSSDEIDHLAVSVEGPYGPASTDFLRHEGLVMVSGGSGITPFISVIRDMIATSQNQKCKIPKITLICAFKKSSEISMLDLVLPLSGLQTQLSSDINIKIEAFITREKEPRSEAPTEKIKTLWFKPSLSDQPISSILGPNSWLWLGGIISSSFLIFLIIIGIITRYYIYPIDHNTNKIYSLTSKNIIYILVICVSIMATSSAAMFWNKKNKYGNIENKQVQNVDVPSPTSSPTSCGNNSLREIESSPQESLLQCTNLHYGERPNLTKLLLDVEGSSVGVLVCGPRKMRQNVAKICSSGLAKNLHFESIREMSKEVTMKVIKLLMMAILMGTIVIWIMMPTSTYRKIWLTSMRAKLGKTTNFGKPGVNLLVYMFPMILLPSLGCIYLHLKKQTSVDQFRSGVERKKREKCSALRRPMLVKGPLGIVTVTELMFLTMFMALLLWSLTNYFYFTFVTVTPQSAAIHGDKLWEARLDSVAVRLGLAGNICLAFLFYPVSRGSSLLAAVGLTSESSIKYHIWVGHLVMILITSHGVCYVVYWISTNQVYQMLEWDRTSISNLAGEIALVAGLVMWTTTFPAIRKRFFEAFYYTHHLYIVFMLFFVFHVGISHSLISLPGFYIFVVDRFLRFLQSRNNVKLVSARVLPCDTVELNFSKNPMLMYSPTSILFVKIPSISKLQWHPFTITSSSKLEPEKLSVMIKGQGKWSTKLYQMLSSSDQIDRLTVSIEGPYGPTSTDFLRHDSLVMVSGGSGITPFISIIRDLIYLSSTSTCQIPKMTLICAFKHSSDLSMLDLILPISSDISSFLDIQIKAFVTRETESTHNKNIIKPLCFKPYVSDQPISPILGPNSWLCLATILSSSFMIFIIIIGIITRYHIYPIDQGLNKYTSAYKSIIYLLAISVSVVATSSIAVFSNKKQYCTKNDQVVEGLSPLVTESSPQQLLSESTSIHYGERPNLNKLLLGLKGLSVGVFVCGPRKMRQEVAKICSFRSPENLQFESISFSW</sequence>
<evidence type="ECO:0000313" key="10">
    <source>
        <dbReference type="Proteomes" id="UP000824890"/>
    </source>
</evidence>
<feature type="transmembrane region" description="Helical" evidence="7">
    <location>
        <begin position="84"/>
        <end position="105"/>
    </location>
</feature>